<proteinExistence type="predicted"/>
<reference evidence="2 3" key="1">
    <citation type="submission" date="2016-12" db="EMBL/GenBank/DDBJ databases">
        <title>The draft genome sequence of Actinophytocola xinjiangensis.</title>
        <authorList>
            <person name="Wang W."/>
            <person name="Yuan L."/>
        </authorList>
    </citation>
    <scope>NUCLEOTIDE SEQUENCE [LARGE SCALE GENOMIC DNA]</scope>
    <source>
        <strain evidence="2 3">CGMCC 4.4663</strain>
    </source>
</reference>
<evidence type="ECO:0000313" key="2">
    <source>
        <dbReference type="EMBL" id="OLF07349.1"/>
    </source>
</evidence>
<dbReference type="RefSeq" id="WP_075135941.1">
    <property type="nucleotide sequence ID" value="NZ_MSIF01000016.1"/>
</dbReference>
<feature type="compositionally biased region" description="Acidic residues" evidence="1">
    <location>
        <begin position="129"/>
        <end position="141"/>
    </location>
</feature>
<dbReference type="Proteomes" id="UP000185696">
    <property type="component" value="Unassembled WGS sequence"/>
</dbReference>
<feature type="region of interest" description="Disordered" evidence="1">
    <location>
        <begin position="127"/>
        <end position="147"/>
    </location>
</feature>
<dbReference type="AlphaFoldDB" id="A0A7Z0WHH1"/>
<keyword evidence="3" id="KW-1185">Reference proteome</keyword>
<dbReference type="EMBL" id="MSIF01000016">
    <property type="protein sequence ID" value="OLF07349.1"/>
    <property type="molecule type" value="Genomic_DNA"/>
</dbReference>
<protein>
    <submittedName>
        <fullName evidence="2">Uncharacterized protein</fullName>
    </submittedName>
</protein>
<name>A0A7Z0WHH1_9PSEU</name>
<comment type="caution">
    <text evidence="2">The sequence shown here is derived from an EMBL/GenBank/DDBJ whole genome shotgun (WGS) entry which is preliminary data.</text>
</comment>
<organism evidence="2 3">
    <name type="scientific">Actinophytocola xinjiangensis</name>
    <dbReference type="NCBI Taxonomy" id="485602"/>
    <lineage>
        <taxon>Bacteria</taxon>
        <taxon>Bacillati</taxon>
        <taxon>Actinomycetota</taxon>
        <taxon>Actinomycetes</taxon>
        <taxon>Pseudonocardiales</taxon>
        <taxon>Pseudonocardiaceae</taxon>
    </lineage>
</organism>
<accession>A0A7Z0WHH1</accession>
<sequence>MRTLFRRRRNVVLAAVAVLLVAVGVVVVTVRLQASGIVDDAEAAHRRGDCAESVATLDGFGSFHRLAAGDIVRSAEPGRQACRLLDKATGEQGRYDPRLLAEYVDHPGARWPNAGVELSQLLLGLDSDGGTDGDTAGDTDGDVGRDPKSAMKRLNETLAAYPGMSAAVRELVEAYVERFGESGYARPVEDEYGSADPEAAARVCADRDEFTWLHAGDWTRPEMAEPIAATEDLADEWLLACANATAALGDMTSWGQARTMYDEYLTEYADQPGAQDARKGRDEVVGAIQHRQARDRAIARAGKPADGANLGACRDGRCQVRVTPGNLLTINGPGGPYQVLVSGVGGGSVTVAIGGQISSFNSTGGSITVFGGNAAWSSGPKGELTLNDRLGVGVDGVAGGRATLSVWLVS</sequence>
<evidence type="ECO:0000313" key="3">
    <source>
        <dbReference type="Proteomes" id="UP000185696"/>
    </source>
</evidence>
<dbReference type="OrthoDB" id="5177034at2"/>
<gene>
    <name evidence="2" type="ORF">BLA60_27650</name>
</gene>
<evidence type="ECO:0000256" key="1">
    <source>
        <dbReference type="SAM" id="MobiDB-lite"/>
    </source>
</evidence>